<dbReference type="GO" id="GO:0006935">
    <property type="term" value="P:chemotaxis"/>
    <property type="evidence" value="ECO:0007669"/>
    <property type="project" value="TreeGrafter"/>
</dbReference>
<dbReference type="InterPro" id="IPR024478">
    <property type="entry name" value="HlyB_4HB_MCP"/>
</dbReference>
<dbReference type="Proteomes" id="UP000574067">
    <property type="component" value="Unassembled WGS sequence"/>
</dbReference>
<accession>A0A848FJZ9</accession>
<dbReference type="EMBL" id="JABBFW010000027">
    <property type="protein sequence ID" value="NML18121.1"/>
    <property type="molecule type" value="Genomic_DNA"/>
</dbReference>
<dbReference type="PROSITE" id="PS50111">
    <property type="entry name" value="CHEMOTAXIS_TRANSDUC_2"/>
    <property type="match status" value="1"/>
</dbReference>
<dbReference type="SMART" id="SM00283">
    <property type="entry name" value="MA"/>
    <property type="match status" value="1"/>
</dbReference>
<feature type="compositionally biased region" description="Low complexity" evidence="5">
    <location>
        <begin position="538"/>
        <end position="553"/>
    </location>
</feature>
<keyword evidence="6" id="KW-1133">Transmembrane helix</keyword>
<feature type="transmembrane region" description="Helical" evidence="6">
    <location>
        <begin position="15"/>
        <end position="35"/>
    </location>
</feature>
<sequence length="581" mass="60835">MGFANKFRIGTRLGMGFAAVLALLLLSVTIAVLNFNKVDRASERSVSVDGVKAEAVAALNAYTRSSARRALELVMATDSGRADKARQFIAADQQKFVESLNTVIKLAYTAEGKAMLNRIGQRHDAARASIDKLDKLLAAGQRDDAVKVLEGETLPALDALQEQVTQLAVLQQQLVDASAKTLLEDVDSGRLQMLALGVLGLLVGAGFAWWLTHTITEPIHQAVKVAETVAAGDLTSRIEVTRHDETGELLKALHDMNDSLVRIVTEVRQDSSSIATGSAQIASGNADLSQRTEEQAANLQQTAASMDQLTSTVKQNADTAVQANQLASSASHAAAEGGEVMSRVVATMQEISASSHKIADIIGVIDDIAFQTNILALNAAVEAARAGEQGRGFAVVAGEVRSLAQRSAEAAKEIKTLINTSVEKVSVGSQLVDDAGQTITGIVEQVQRVSDLINQITAASSEQSQGIAQIDAAVEQLDKVTQQNAALVEESAAAADSLNQQAIRLAGVVSVFRLGDDAAASAPAPASTPVMTQPPQSPARAAAPKTVAPAPSPRLAAPALNLVATPAKAKVQDDADEWTSF</sequence>
<evidence type="ECO:0000256" key="4">
    <source>
        <dbReference type="PROSITE-ProRule" id="PRU00284"/>
    </source>
</evidence>
<evidence type="ECO:0000259" key="7">
    <source>
        <dbReference type="PROSITE" id="PS50111"/>
    </source>
</evidence>
<proteinExistence type="inferred from homology"/>
<comment type="similarity">
    <text evidence="3">Belongs to the methyl-accepting chemotaxis (MCP) protein family.</text>
</comment>
<dbReference type="SUPFAM" id="SSF58104">
    <property type="entry name" value="Methyl-accepting chemotaxis protein (MCP) signaling domain"/>
    <property type="match status" value="1"/>
</dbReference>
<dbReference type="GO" id="GO:0007165">
    <property type="term" value="P:signal transduction"/>
    <property type="evidence" value="ECO:0007669"/>
    <property type="project" value="UniProtKB-KW"/>
</dbReference>
<dbReference type="InterPro" id="IPR051310">
    <property type="entry name" value="MCP_chemotaxis"/>
</dbReference>
<dbReference type="RefSeq" id="WP_169163022.1">
    <property type="nucleotide sequence ID" value="NZ_JABBFW010000027.1"/>
</dbReference>
<keyword evidence="10" id="KW-1185">Reference proteome</keyword>
<evidence type="ECO:0000256" key="2">
    <source>
        <dbReference type="ARBA" id="ARBA00022481"/>
    </source>
</evidence>
<comment type="caution">
    <text evidence="9">The sequence shown here is derived from an EMBL/GenBank/DDBJ whole genome shotgun (WGS) entry which is preliminary data.</text>
</comment>
<evidence type="ECO:0000256" key="5">
    <source>
        <dbReference type="SAM" id="MobiDB-lite"/>
    </source>
</evidence>
<protein>
    <submittedName>
        <fullName evidence="9">HAMP domain-containing protein</fullName>
    </submittedName>
</protein>
<feature type="domain" description="Methyl-accepting transducer" evidence="7">
    <location>
        <begin position="270"/>
        <end position="499"/>
    </location>
</feature>
<dbReference type="SMART" id="SM00304">
    <property type="entry name" value="HAMP"/>
    <property type="match status" value="1"/>
</dbReference>
<feature type="domain" description="HAMP" evidence="8">
    <location>
        <begin position="213"/>
        <end position="265"/>
    </location>
</feature>
<dbReference type="CDD" id="cd19411">
    <property type="entry name" value="MCP2201-like_sensor"/>
    <property type="match status" value="1"/>
</dbReference>
<evidence type="ECO:0000256" key="6">
    <source>
        <dbReference type="SAM" id="Phobius"/>
    </source>
</evidence>
<keyword evidence="2" id="KW-0488">Methylation</keyword>
<gene>
    <name evidence="9" type="ORF">HHL10_24420</name>
</gene>
<dbReference type="GO" id="GO:0005886">
    <property type="term" value="C:plasma membrane"/>
    <property type="evidence" value="ECO:0007669"/>
    <property type="project" value="TreeGrafter"/>
</dbReference>
<dbReference type="InterPro" id="IPR003660">
    <property type="entry name" value="HAMP_dom"/>
</dbReference>
<evidence type="ECO:0000256" key="3">
    <source>
        <dbReference type="ARBA" id="ARBA00029447"/>
    </source>
</evidence>
<evidence type="ECO:0000313" key="10">
    <source>
        <dbReference type="Proteomes" id="UP000574067"/>
    </source>
</evidence>
<dbReference type="CDD" id="cd06225">
    <property type="entry name" value="HAMP"/>
    <property type="match status" value="1"/>
</dbReference>
<evidence type="ECO:0000256" key="1">
    <source>
        <dbReference type="ARBA" id="ARBA00004370"/>
    </source>
</evidence>
<feature type="region of interest" description="Disordered" evidence="5">
    <location>
        <begin position="520"/>
        <end position="553"/>
    </location>
</feature>
<dbReference type="GO" id="GO:0004888">
    <property type="term" value="F:transmembrane signaling receptor activity"/>
    <property type="evidence" value="ECO:0007669"/>
    <property type="project" value="TreeGrafter"/>
</dbReference>
<dbReference type="AlphaFoldDB" id="A0A848FJZ9"/>
<dbReference type="Pfam" id="PF00015">
    <property type="entry name" value="MCPsignal"/>
    <property type="match status" value="1"/>
</dbReference>
<evidence type="ECO:0000259" key="8">
    <source>
        <dbReference type="PROSITE" id="PS50885"/>
    </source>
</evidence>
<dbReference type="Pfam" id="PF00672">
    <property type="entry name" value="HAMP"/>
    <property type="match status" value="1"/>
</dbReference>
<dbReference type="CDD" id="cd11386">
    <property type="entry name" value="MCP_signal"/>
    <property type="match status" value="1"/>
</dbReference>
<keyword evidence="6" id="KW-0812">Transmembrane</keyword>
<comment type="subcellular location">
    <subcellularLocation>
        <location evidence="1">Membrane</location>
    </subcellularLocation>
</comment>
<name>A0A848FJZ9_9BURK</name>
<keyword evidence="4" id="KW-0807">Transducer</keyword>
<dbReference type="PANTHER" id="PTHR43531:SF14">
    <property type="entry name" value="METHYL-ACCEPTING CHEMOTAXIS PROTEIN I-RELATED"/>
    <property type="match status" value="1"/>
</dbReference>
<dbReference type="InterPro" id="IPR047347">
    <property type="entry name" value="YvaQ-like_sensor"/>
</dbReference>
<organism evidence="9 10">
    <name type="scientific">Azohydromonas caseinilytica</name>
    <dbReference type="NCBI Taxonomy" id="2728836"/>
    <lineage>
        <taxon>Bacteria</taxon>
        <taxon>Pseudomonadati</taxon>
        <taxon>Pseudomonadota</taxon>
        <taxon>Betaproteobacteria</taxon>
        <taxon>Burkholderiales</taxon>
        <taxon>Sphaerotilaceae</taxon>
        <taxon>Azohydromonas</taxon>
    </lineage>
</organism>
<dbReference type="PANTHER" id="PTHR43531">
    <property type="entry name" value="PROTEIN ICFG"/>
    <property type="match status" value="1"/>
</dbReference>
<dbReference type="Pfam" id="PF12729">
    <property type="entry name" value="4HB_MCP_1"/>
    <property type="match status" value="1"/>
</dbReference>
<keyword evidence="6" id="KW-0472">Membrane</keyword>
<dbReference type="Gene3D" id="1.10.287.950">
    <property type="entry name" value="Methyl-accepting chemotaxis protein"/>
    <property type="match status" value="1"/>
</dbReference>
<dbReference type="PROSITE" id="PS50885">
    <property type="entry name" value="HAMP"/>
    <property type="match status" value="1"/>
</dbReference>
<evidence type="ECO:0000313" key="9">
    <source>
        <dbReference type="EMBL" id="NML18121.1"/>
    </source>
</evidence>
<dbReference type="FunFam" id="1.10.287.950:FF:000001">
    <property type="entry name" value="Methyl-accepting chemotaxis sensory transducer"/>
    <property type="match status" value="1"/>
</dbReference>
<reference evidence="9 10" key="1">
    <citation type="submission" date="2020-04" db="EMBL/GenBank/DDBJ databases">
        <title>Azohydromonas sp. isolated from soil.</title>
        <authorList>
            <person name="Dahal R.H."/>
        </authorList>
    </citation>
    <scope>NUCLEOTIDE SEQUENCE [LARGE SCALE GENOMIC DNA]</scope>
    <source>
        <strain evidence="9 10">G-1-1-14</strain>
    </source>
</reference>
<dbReference type="InterPro" id="IPR004089">
    <property type="entry name" value="MCPsignal_dom"/>
</dbReference>